<feature type="region of interest" description="Disordered" evidence="1">
    <location>
        <begin position="1"/>
        <end position="24"/>
    </location>
</feature>
<evidence type="ECO:0000313" key="2">
    <source>
        <dbReference type="EMBL" id="VVA97270.1"/>
    </source>
</evidence>
<proteinExistence type="predicted"/>
<evidence type="ECO:0000256" key="1">
    <source>
        <dbReference type="SAM" id="MobiDB-lite"/>
    </source>
</evidence>
<dbReference type="AlphaFoldDB" id="A0A565B7G1"/>
<comment type="caution">
    <text evidence="2">The sequence shown here is derived from an EMBL/GenBank/DDBJ whole genome shotgun (WGS) entry which is preliminary data.</text>
</comment>
<sequence>MRLTTKSIIRSSSANLSHSPAASSCDSFVPRTRCGFVYDDVSKVMKLLIAKNAFVNDLSKENHVLLDL</sequence>
<keyword evidence="3" id="KW-1185">Reference proteome</keyword>
<dbReference type="Proteomes" id="UP000489600">
    <property type="component" value="Unassembled WGS sequence"/>
</dbReference>
<accession>A0A565B7G1</accession>
<reference evidence="2" key="1">
    <citation type="submission" date="2019-07" db="EMBL/GenBank/DDBJ databases">
        <authorList>
            <person name="Dittberner H."/>
        </authorList>
    </citation>
    <scope>NUCLEOTIDE SEQUENCE [LARGE SCALE GENOMIC DNA]</scope>
</reference>
<name>A0A565B7G1_9BRAS</name>
<dbReference type="EMBL" id="CABITT030000003">
    <property type="protein sequence ID" value="VVA97270.1"/>
    <property type="molecule type" value="Genomic_DNA"/>
</dbReference>
<organism evidence="2 3">
    <name type="scientific">Arabis nemorensis</name>
    <dbReference type="NCBI Taxonomy" id="586526"/>
    <lineage>
        <taxon>Eukaryota</taxon>
        <taxon>Viridiplantae</taxon>
        <taxon>Streptophyta</taxon>
        <taxon>Embryophyta</taxon>
        <taxon>Tracheophyta</taxon>
        <taxon>Spermatophyta</taxon>
        <taxon>Magnoliopsida</taxon>
        <taxon>eudicotyledons</taxon>
        <taxon>Gunneridae</taxon>
        <taxon>Pentapetalae</taxon>
        <taxon>rosids</taxon>
        <taxon>malvids</taxon>
        <taxon>Brassicales</taxon>
        <taxon>Brassicaceae</taxon>
        <taxon>Arabideae</taxon>
        <taxon>Arabis</taxon>
    </lineage>
</organism>
<dbReference type="PROSITE" id="PS51257">
    <property type="entry name" value="PROKAR_LIPOPROTEIN"/>
    <property type="match status" value="1"/>
</dbReference>
<protein>
    <submittedName>
        <fullName evidence="2">Uncharacterized protein</fullName>
    </submittedName>
</protein>
<gene>
    <name evidence="2" type="ORF">ANE_LOCUS7715</name>
</gene>
<evidence type="ECO:0000313" key="3">
    <source>
        <dbReference type="Proteomes" id="UP000489600"/>
    </source>
</evidence>